<name>A0A0H4T6I7_9BACT</name>
<dbReference type="EMBL" id="KT006999">
    <property type="protein sequence ID" value="AKQ02340.1"/>
    <property type="molecule type" value="Genomic_DNA"/>
</dbReference>
<dbReference type="GO" id="GO:0005737">
    <property type="term" value="C:cytoplasm"/>
    <property type="evidence" value="ECO:0007669"/>
    <property type="project" value="UniProtKB-ARBA"/>
</dbReference>
<dbReference type="GO" id="GO:0003735">
    <property type="term" value="F:structural constituent of ribosome"/>
    <property type="evidence" value="ECO:0007669"/>
    <property type="project" value="InterPro"/>
</dbReference>
<evidence type="ECO:0000256" key="4">
    <source>
        <dbReference type="ARBA" id="ARBA00035258"/>
    </source>
</evidence>
<reference evidence="6" key="1">
    <citation type="journal article" date="2015" name="ISME J.">
        <title>Aquifer environment selects for microbial species cohorts in sediment and groundwater.</title>
        <authorList>
            <person name="Hug L.A."/>
            <person name="Thomas B.C."/>
            <person name="Brown C.T."/>
            <person name="Frischkorn K.R."/>
            <person name="Williams K.H."/>
            <person name="Tringe S.G."/>
            <person name="Banfield J.F."/>
        </authorList>
    </citation>
    <scope>NUCLEOTIDE SEQUENCE</scope>
</reference>
<dbReference type="AlphaFoldDB" id="A0A0H4T6I7"/>
<dbReference type="Gene3D" id="3.30.1490.10">
    <property type="match status" value="1"/>
</dbReference>
<dbReference type="Pfam" id="PF00410">
    <property type="entry name" value="Ribosomal_S8"/>
    <property type="match status" value="1"/>
</dbReference>
<sequence>MPNKTIKIEQKEMNKGLKQAKRVGMTNYPVGDFLIRLKNTAMAKGHKVTVPRTRLIEETAELLKKEGYIAQVKIDGNLLIVDLAYVKKEPVLITIRLVSKPGLRIYNSAVELGANRGPQILIVSTSKGLMSNRTAIKNNLGGEVIAEVL</sequence>
<proteinExistence type="inferred from homology"/>
<dbReference type="GO" id="GO:1990904">
    <property type="term" value="C:ribonucleoprotein complex"/>
    <property type="evidence" value="ECO:0007669"/>
    <property type="project" value="UniProtKB-KW"/>
</dbReference>
<evidence type="ECO:0000256" key="5">
    <source>
        <dbReference type="ARBA" id="ARBA00035525"/>
    </source>
</evidence>
<evidence type="ECO:0000313" key="6">
    <source>
        <dbReference type="EMBL" id="AKQ02340.1"/>
    </source>
</evidence>
<evidence type="ECO:0000256" key="3">
    <source>
        <dbReference type="ARBA" id="ARBA00023274"/>
    </source>
</evidence>
<evidence type="ECO:0000256" key="1">
    <source>
        <dbReference type="ARBA" id="ARBA00006471"/>
    </source>
</evidence>
<dbReference type="GO" id="GO:0006412">
    <property type="term" value="P:translation"/>
    <property type="evidence" value="ECO:0007669"/>
    <property type="project" value="InterPro"/>
</dbReference>
<accession>A0A0H4T6I7</accession>
<dbReference type="Gene3D" id="3.30.1370.30">
    <property type="match status" value="1"/>
</dbReference>
<organism evidence="6">
    <name type="scientific">uncultured Microgenomates bacterium Rifle_16ft_4_minimus_37633</name>
    <dbReference type="NCBI Taxonomy" id="1665114"/>
    <lineage>
        <taxon>Bacteria</taxon>
        <taxon>Candidatus Microgenomatota</taxon>
        <taxon>environmental samples</taxon>
    </lineage>
</organism>
<gene>
    <name evidence="6" type="primary">rpsH</name>
</gene>
<dbReference type="GO" id="GO:0005840">
    <property type="term" value="C:ribosome"/>
    <property type="evidence" value="ECO:0007669"/>
    <property type="project" value="UniProtKB-KW"/>
</dbReference>
<dbReference type="SUPFAM" id="SSF56047">
    <property type="entry name" value="Ribosomal protein S8"/>
    <property type="match status" value="1"/>
</dbReference>
<keyword evidence="3" id="KW-0687">Ribonucleoprotein</keyword>
<dbReference type="InterPro" id="IPR000630">
    <property type="entry name" value="Ribosomal_uS8"/>
</dbReference>
<dbReference type="FunFam" id="3.30.1490.10:FF:000001">
    <property type="entry name" value="30S ribosomal protein S8"/>
    <property type="match status" value="1"/>
</dbReference>
<keyword evidence="2 6" id="KW-0689">Ribosomal protein</keyword>
<evidence type="ECO:0000256" key="2">
    <source>
        <dbReference type="ARBA" id="ARBA00022980"/>
    </source>
</evidence>
<protein>
    <recommendedName>
        <fullName evidence="4">Small ribosomal subunit protein uS8</fullName>
    </recommendedName>
    <alternativeName>
        <fullName evidence="5">30S ribosomal protein S8</fullName>
    </alternativeName>
</protein>
<comment type="similarity">
    <text evidence="1">Belongs to the universal ribosomal protein uS8 family.</text>
</comment>
<dbReference type="InterPro" id="IPR035987">
    <property type="entry name" value="Ribosomal_uS8_sf"/>
</dbReference>